<evidence type="ECO:0000313" key="2">
    <source>
        <dbReference type="WBParaSite" id="L893_g15472.t1"/>
    </source>
</evidence>
<proteinExistence type="predicted"/>
<dbReference type="Proteomes" id="UP000095287">
    <property type="component" value="Unplaced"/>
</dbReference>
<dbReference type="WBParaSite" id="L893_g15472.t1">
    <property type="protein sequence ID" value="L893_g15472.t1"/>
    <property type="gene ID" value="L893_g15472"/>
</dbReference>
<evidence type="ECO:0000313" key="1">
    <source>
        <dbReference type="Proteomes" id="UP000095287"/>
    </source>
</evidence>
<organism evidence="1 2">
    <name type="scientific">Steinernema glaseri</name>
    <dbReference type="NCBI Taxonomy" id="37863"/>
    <lineage>
        <taxon>Eukaryota</taxon>
        <taxon>Metazoa</taxon>
        <taxon>Ecdysozoa</taxon>
        <taxon>Nematoda</taxon>
        <taxon>Chromadorea</taxon>
        <taxon>Rhabditida</taxon>
        <taxon>Tylenchina</taxon>
        <taxon>Panagrolaimomorpha</taxon>
        <taxon>Strongyloidoidea</taxon>
        <taxon>Steinernematidae</taxon>
        <taxon>Steinernema</taxon>
    </lineage>
</organism>
<accession>A0A1I7YEC7</accession>
<sequence length="319" mass="37551">MDIVPLLFVESVVRRLPHGFHDRIKQISGVWGHFKEDYAKDRNIVHLTYCYSLFAWKIRYRLEGWKHMEKRTLCPEVLREISKSVTDFQFHKYREGMVHGWKFINPDNALLKALLRLAAPNKALIMTKSLGYPRPVQDWYVKMLKRCEHLFKYFTSVRLDSIEHEWKLLKEMVSAGTLRSVFIDNVVPKSMSKLLDEQFWVDYFFSQSCERLNAKFEDTGVFFGVIDQWRQMDPRTVAAYKVFSGIQASSKDLVNVNMKAVNVDSVEEGILQVMKTKVYWHITTLYQIDHPVDESCRVYVVFLQDESPLVQGNCVLFFP</sequence>
<dbReference type="AlphaFoldDB" id="A0A1I7YEC7"/>
<name>A0A1I7YEC7_9BILA</name>
<reference evidence="2" key="1">
    <citation type="submission" date="2016-11" db="UniProtKB">
        <authorList>
            <consortium name="WormBaseParasite"/>
        </authorList>
    </citation>
    <scope>IDENTIFICATION</scope>
</reference>
<keyword evidence="1" id="KW-1185">Reference proteome</keyword>
<protein>
    <submittedName>
        <fullName evidence="2">F-box domain-containing protein</fullName>
    </submittedName>
</protein>